<dbReference type="InterPro" id="IPR011004">
    <property type="entry name" value="Trimer_LpxA-like_sf"/>
</dbReference>
<evidence type="ECO:0000256" key="5">
    <source>
        <dbReference type="ARBA" id="ARBA00022490"/>
    </source>
</evidence>
<gene>
    <name evidence="19" type="ORF">MNBD_ACTINO01-1642</name>
</gene>
<dbReference type="GO" id="GO:0000287">
    <property type="term" value="F:magnesium ion binding"/>
    <property type="evidence" value="ECO:0007669"/>
    <property type="project" value="InterPro"/>
</dbReference>
<dbReference type="NCBIfam" id="TIGR01173">
    <property type="entry name" value="glmU"/>
    <property type="match status" value="1"/>
</dbReference>
<evidence type="ECO:0000256" key="6">
    <source>
        <dbReference type="ARBA" id="ARBA00022679"/>
    </source>
</evidence>
<feature type="domain" description="MobA-like NTP transferase" evidence="18">
    <location>
        <begin position="5"/>
        <end position="130"/>
    </location>
</feature>
<accession>A0A3B0SP09</accession>
<dbReference type="InterPro" id="IPR005882">
    <property type="entry name" value="Bifunctional_GlmU"/>
</dbReference>
<keyword evidence="7 19" id="KW-0548">Nucleotidyltransferase</keyword>
<evidence type="ECO:0000256" key="7">
    <source>
        <dbReference type="ARBA" id="ARBA00022695"/>
    </source>
</evidence>
<keyword evidence="6 19" id="KW-0808">Transferase</keyword>
<feature type="non-terminal residue" evidence="19">
    <location>
        <position position="431"/>
    </location>
</feature>
<dbReference type="GO" id="GO:0009252">
    <property type="term" value="P:peptidoglycan biosynthetic process"/>
    <property type="evidence" value="ECO:0007669"/>
    <property type="project" value="UniProtKB-KW"/>
</dbReference>
<evidence type="ECO:0000256" key="9">
    <source>
        <dbReference type="ARBA" id="ARBA00022737"/>
    </source>
</evidence>
<dbReference type="EC" id="2.3.1.157" evidence="19"/>
<protein>
    <submittedName>
        <fullName evidence="19">N-acetylglucosamine-1-phosphate uridyltransferase / Glucosamine-1-phosphate N-acetyltransferase</fullName>
        <ecNumber evidence="19">2.3.1.157</ecNumber>
        <ecNumber evidence="19">2.7.7.23</ecNumber>
    </submittedName>
</protein>
<dbReference type="AlphaFoldDB" id="A0A3B0SP09"/>
<dbReference type="InterPro" id="IPR050065">
    <property type="entry name" value="GlmU-like"/>
</dbReference>
<dbReference type="EMBL" id="UOEI01000456">
    <property type="protein sequence ID" value="VAW06190.1"/>
    <property type="molecule type" value="Genomic_DNA"/>
</dbReference>
<comment type="subcellular location">
    <subcellularLocation>
        <location evidence="2">Cytoplasm</location>
    </subcellularLocation>
</comment>
<dbReference type="GO" id="GO:0003977">
    <property type="term" value="F:UDP-N-acetylglucosamine diphosphorylase activity"/>
    <property type="evidence" value="ECO:0007669"/>
    <property type="project" value="UniProtKB-EC"/>
</dbReference>
<evidence type="ECO:0000256" key="3">
    <source>
        <dbReference type="ARBA" id="ARBA00007707"/>
    </source>
</evidence>
<evidence type="ECO:0000256" key="1">
    <source>
        <dbReference type="ARBA" id="ARBA00001946"/>
    </source>
</evidence>
<keyword evidence="15" id="KW-0961">Cell wall biogenesis/degradation</keyword>
<comment type="catalytic activity">
    <reaction evidence="17">
        <text>N-acetyl-alpha-D-glucosamine 1-phosphate + UTP + H(+) = UDP-N-acetyl-alpha-D-glucosamine + diphosphate</text>
        <dbReference type="Rhea" id="RHEA:13509"/>
        <dbReference type="ChEBI" id="CHEBI:15378"/>
        <dbReference type="ChEBI" id="CHEBI:33019"/>
        <dbReference type="ChEBI" id="CHEBI:46398"/>
        <dbReference type="ChEBI" id="CHEBI:57705"/>
        <dbReference type="ChEBI" id="CHEBI:57776"/>
        <dbReference type="EC" id="2.7.7.23"/>
    </reaction>
</comment>
<evidence type="ECO:0000256" key="8">
    <source>
        <dbReference type="ARBA" id="ARBA00022723"/>
    </source>
</evidence>
<dbReference type="GO" id="GO:0005737">
    <property type="term" value="C:cytoplasm"/>
    <property type="evidence" value="ECO:0007669"/>
    <property type="project" value="UniProtKB-SubCell"/>
</dbReference>
<evidence type="ECO:0000256" key="2">
    <source>
        <dbReference type="ARBA" id="ARBA00004496"/>
    </source>
</evidence>
<sequence length="431" mass="44971">MSVGVIVLGAGKGTRMRSDTAKVLHEACGRTLLAWVLGTVEHLDVERSIVVVGHQAESVTATLPPGVDGVVQEPQNGTGHAVRVALDGFGSLPETIVVLPGDMPLITGEAVSSLISHHRAAGASATIMSVELDDPTGYGRIVRDGDAVSRIVEEGDATEDERSIAEVNTSVYVFRTGALVEALDQITIDNVQGEYYLTDVIEILDARGDRVTAMTVAPELGIGVNTHAQLAQVSDVLRRRITSQLLDSGVWMLDPQRVYIDATVTIEPTAKLYPDVYLTGSTTVAAGASIGPNVEARDTVIGAGAVVKQAVMMDALIGRDALVGPFAYLRPGAVLEDGSKVGTYVEVKGSTVGAGSKVPHLSYIGDTTIGENTNIGAGTITVNYDGYVKHKTTIGDRVRIGSDTMLVAPVIVGDDALTGAGSVITHDVPEG</sequence>
<dbReference type="InterPro" id="IPR029044">
    <property type="entry name" value="Nucleotide-diphossugar_trans"/>
</dbReference>
<keyword evidence="5" id="KW-0963">Cytoplasm</keyword>
<comment type="similarity">
    <text evidence="3">In the C-terminal section; belongs to the transferase hexapeptide repeat family.</text>
</comment>
<keyword evidence="8" id="KW-0479">Metal-binding</keyword>
<keyword evidence="11" id="KW-0133">Cell shape</keyword>
<dbReference type="CDD" id="cd02540">
    <property type="entry name" value="GT2_GlmU_N_bac"/>
    <property type="match status" value="1"/>
</dbReference>
<evidence type="ECO:0000256" key="15">
    <source>
        <dbReference type="ARBA" id="ARBA00023316"/>
    </source>
</evidence>
<dbReference type="InterPro" id="IPR001451">
    <property type="entry name" value="Hexapep"/>
</dbReference>
<evidence type="ECO:0000256" key="17">
    <source>
        <dbReference type="ARBA" id="ARBA00048493"/>
    </source>
</evidence>
<dbReference type="SUPFAM" id="SSF53448">
    <property type="entry name" value="Nucleotide-diphospho-sugar transferases"/>
    <property type="match status" value="1"/>
</dbReference>
<proteinExistence type="inferred from homology"/>
<dbReference type="PANTHER" id="PTHR43584:SF3">
    <property type="entry name" value="BIFUNCTIONAL PROTEIN GLMU"/>
    <property type="match status" value="1"/>
</dbReference>
<dbReference type="GO" id="GO:0019134">
    <property type="term" value="F:glucosamine-1-phosphate N-acetyltransferase activity"/>
    <property type="evidence" value="ECO:0007669"/>
    <property type="project" value="UniProtKB-EC"/>
</dbReference>
<keyword evidence="12" id="KW-0573">Peptidoglycan synthesis</keyword>
<evidence type="ECO:0000256" key="12">
    <source>
        <dbReference type="ARBA" id="ARBA00022984"/>
    </source>
</evidence>
<evidence type="ECO:0000256" key="14">
    <source>
        <dbReference type="ARBA" id="ARBA00023315"/>
    </source>
</evidence>
<organism evidence="19">
    <name type="scientific">hydrothermal vent metagenome</name>
    <dbReference type="NCBI Taxonomy" id="652676"/>
    <lineage>
        <taxon>unclassified sequences</taxon>
        <taxon>metagenomes</taxon>
        <taxon>ecological metagenomes</taxon>
    </lineage>
</organism>
<evidence type="ECO:0000256" key="16">
    <source>
        <dbReference type="ARBA" id="ARBA00048247"/>
    </source>
</evidence>
<dbReference type="InterPro" id="IPR038009">
    <property type="entry name" value="GlmU_C_LbH"/>
</dbReference>
<dbReference type="GO" id="GO:0006048">
    <property type="term" value="P:UDP-N-acetylglucosamine biosynthetic process"/>
    <property type="evidence" value="ECO:0007669"/>
    <property type="project" value="InterPro"/>
</dbReference>
<dbReference type="PANTHER" id="PTHR43584">
    <property type="entry name" value="NUCLEOTIDYL TRANSFERASE"/>
    <property type="match status" value="1"/>
</dbReference>
<dbReference type="SUPFAM" id="SSF51161">
    <property type="entry name" value="Trimeric LpxA-like enzymes"/>
    <property type="match status" value="1"/>
</dbReference>
<evidence type="ECO:0000256" key="11">
    <source>
        <dbReference type="ARBA" id="ARBA00022960"/>
    </source>
</evidence>
<keyword evidence="10" id="KW-0460">Magnesium</keyword>
<keyword evidence="13" id="KW-0511">Multifunctional enzyme</keyword>
<dbReference type="Pfam" id="PF00132">
    <property type="entry name" value="Hexapep"/>
    <property type="match status" value="1"/>
</dbReference>
<evidence type="ECO:0000313" key="19">
    <source>
        <dbReference type="EMBL" id="VAW06190.1"/>
    </source>
</evidence>
<dbReference type="Gene3D" id="3.90.550.10">
    <property type="entry name" value="Spore Coat Polysaccharide Biosynthesis Protein SpsA, Chain A"/>
    <property type="match status" value="1"/>
</dbReference>
<dbReference type="HAMAP" id="MF_01631">
    <property type="entry name" value="GlmU"/>
    <property type="match status" value="1"/>
</dbReference>
<evidence type="ECO:0000259" key="18">
    <source>
        <dbReference type="Pfam" id="PF12804"/>
    </source>
</evidence>
<name>A0A3B0SP09_9ZZZZ</name>
<dbReference type="GO" id="GO:0000902">
    <property type="term" value="P:cell morphogenesis"/>
    <property type="evidence" value="ECO:0007669"/>
    <property type="project" value="InterPro"/>
</dbReference>
<keyword evidence="14 19" id="KW-0012">Acyltransferase</keyword>
<comment type="cofactor">
    <cofactor evidence="1">
        <name>Mg(2+)</name>
        <dbReference type="ChEBI" id="CHEBI:18420"/>
    </cofactor>
</comment>
<dbReference type="EC" id="2.7.7.23" evidence="19"/>
<comment type="catalytic activity">
    <reaction evidence="16">
        <text>alpha-D-glucosamine 1-phosphate + acetyl-CoA = N-acetyl-alpha-D-glucosamine 1-phosphate + CoA + H(+)</text>
        <dbReference type="Rhea" id="RHEA:13725"/>
        <dbReference type="ChEBI" id="CHEBI:15378"/>
        <dbReference type="ChEBI" id="CHEBI:57287"/>
        <dbReference type="ChEBI" id="CHEBI:57288"/>
        <dbReference type="ChEBI" id="CHEBI:57776"/>
        <dbReference type="ChEBI" id="CHEBI:58516"/>
        <dbReference type="EC" id="2.3.1.157"/>
    </reaction>
</comment>
<dbReference type="InterPro" id="IPR025877">
    <property type="entry name" value="MobA-like_NTP_Trfase"/>
</dbReference>
<keyword evidence="9" id="KW-0677">Repeat</keyword>
<evidence type="ECO:0000256" key="10">
    <source>
        <dbReference type="ARBA" id="ARBA00022842"/>
    </source>
</evidence>
<dbReference type="GO" id="GO:0008360">
    <property type="term" value="P:regulation of cell shape"/>
    <property type="evidence" value="ECO:0007669"/>
    <property type="project" value="UniProtKB-KW"/>
</dbReference>
<dbReference type="CDD" id="cd03353">
    <property type="entry name" value="LbH_GlmU_C"/>
    <property type="match status" value="1"/>
</dbReference>
<evidence type="ECO:0000256" key="4">
    <source>
        <dbReference type="ARBA" id="ARBA00007947"/>
    </source>
</evidence>
<reference evidence="19" key="1">
    <citation type="submission" date="2018-06" db="EMBL/GenBank/DDBJ databases">
        <authorList>
            <person name="Zhirakovskaya E."/>
        </authorList>
    </citation>
    <scope>NUCLEOTIDE SEQUENCE</scope>
</reference>
<comment type="similarity">
    <text evidence="4">In the N-terminal section; belongs to the N-acetylglucosamine-1-phosphate uridyltransferase family.</text>
</comment>
<evidence type="ECO:0000256" key="13">
    <source>
        <dbReference type="ARBA" id="ARBA00023268"/>
    </source>
</evidence>
<dbReference type="GO" id="GO:0071555">
    <property type="term" value="P:cell wall organization"/>
    <property type="evidence" value="ECO:0007669"/>
    <property type="project" value="UniProtKB-KW"/>
</dbReference>
<dbReference type="Pfam" id="PF12804">
    <property type="entry name" value="NTP_transf_3"/>
    <property type="match status" value="1"/>
</dbReference>
<dbReference type="Gene3D" id="2.160.10.10">
    <property type="entry name" value="Hexapeptide repeat proteins"/>
    <property type="match status" value="1"/>
</dbReference>